<feature type="non-terminal residue" evidence="1">
    <location>
        <position position="1"/>
    </location>
</feature>
<evidence type="ECO:0000313" key="2">
    <source>
        <dbReference type="Proteomes" id="UP000709295"/>
    </source>
</evidence>
<sequence>WNVKSYDDSDVPLQNRTKNPIESYNCAIKRLIGESHPEILMFDTKLKQQAARYLQMCDDTSMERCRAPLRSDKVTFTVPAVYRDFKVRGANCVQSQQKQGKTSGKEDFLRKICHLGKALLQRVSRLNKSFINCRDNH</sequence>
<reference evidence="1" key="1">
    <citation type="submission" date="2021-01" db="EMBL/GenBank/DDBJ databases">
        <title>Phytophthora aleatoria, a newly-described species from Pinus radiata is distinct from Phytophthora cactorum isolates based on comparative genomics.</title>
        <authorList>
            <person name="Mcdougal R."/>
            <person name="Panda P."/>
            <person name="Williams N."/>
            <person name="Studholme D.J."/>
        </authorList>
    </citation>
    <scope>NUCLEOTIDE SEQUENCE</scope>
    <source>
        <strain evidence="1">NZFS 4037</strain>
    </source>
</reference>
<accession>A0A8J5J2U3</accession>
<gene>
    <name evidence="1" type="ORF">JG688_00012509</name>
</gene>
<comment type="caution">
    <text evidence="1">The sequence shown here is derived from an EMBL/GenBank/DDBJ whole genome shotgun (WGS) entry which is preliminary data.</text>
</comment>
<name>A0A8J5J2U3_9STRA</name>
<proteinExistence type="predicted"/>
<dbReference type="Proteomes" id="UP000709295">
    <property type="component" value="Unassembled WGS sequence"/>
</dbReference>
<dbReference type="AlphaFoldDB" id="A0A8J5J2U3"/>
<dbReference type="EMBL" id="JAENGY010000971">
    <property type="protein sequence ID" value="KAG6954130.1"/>
    <property type="molecule type" value="Genomic_DNA"/>
</dbReference>
<keyword evidence="2" id="KW-1185">Reference proteome</keyword>
<organism evidence="1 2">
    <name type="scientific">Phytophthora aleatoria</name>
    <dbReference type="NCBI Taxonomy" id="2496075"/>
    <lineage>
        <taxon>Eukaryota</taxon>
        <taxon>Sar</taxon>
        <taxon>Stramenopiles</taxon>
        <taxon>Oomycota</taxon>
        <taxon>Peronosporomycetes</taxon>
        <taxon>Peronosporales</taxon>
        <taxon>Peronosporaceae</taxon>
        <taxon>Phytophthora</taxon>
    </lineage>
</organism>
<evidence type="ECO:0000313" key="1">
    <source>
        <dbReference type="EMBL" id="KAG6954130.1"/>
    </source>
</evidence>
<protein>
    <submittedName>
        <fullName evidence="1">Uncharacterized protein</fullName>
    </submittedName>
</protein>